<protein>
    <recommendedName>
        <fullName evidence="3">SnoaL-like domain-containing protein</fullName>
    </recommendedName>
</protein>
<evidence type="ECO:0000313" key="1">
    <source>
        <dbReference type="EMBL" id="MCD2518860.1"/>
    </source>
</evidence>
<reference evidence="1" key="1">
    <citation type="submission" date="2021-11" db="EMBL/GenBank/DDBJ databases">
        <title>The complete genome of Massilia sp sp. G4R7.</title>
        <authorList>
            <person name="Liu L."/>
            <person name="Yue J."/>
            <person name="Yuan J."/>
            <person name="Yang F."/>
            <person name="Li L."/>
        </authorList>
    </citation>
    <scope>NUCLEOTIDE SEQUENCE</scope>
    <source>
        <strain evidence="1">G4R7</strain>
    </source>
</reference>
<dbReference type="Proteomes" id="UP001179361">
    <property type="component" value="Unassembled WGS sequence"/>
</dbReference>
<evidence type="ECO:0000313" key="2">
    <source>
        <dbReference type="Proteomes" id="UP001179361"/>
    </source>
</evidence>
<proteinExistence type="predicted"/>
<dbReference type="RefSeq" id="WP_231060134.1">
    <property type="nucleotide sequence ID" value="NZ_JAJNOC010000009.1"/>
</dbReference>
<accession>A0ABS8QAW0</accession>
<gene>
    <name evidence="1" type="ORF">LQ564_21405</name>
</gene>
<name>A0ABS8QAW0_9BURK</name>
<keyword evidence="2" id="KW-1185">Reference proteome</keyword>
<sequence>MDKIPEEKLCRALVRRFQAAINGMDVAAVTTLLLDEQPMSVGSTPQVRAARGPCANDAVYRVAAFA</sequence>
<organism evidence="1 2">
    <name type="scientific">Massilia phyllostachyos</name>
    <dbReference type="NCBI Taxonomy" id="2898585"/>
    <lineage>
        <taxon>Bacteria</taxon>
        <taxon>Pseudomonadati</taxon>
        <taxon>Pseudomonadota</taxon>
        <taxon>Betaproteobacteria</taxon>
        <taxon>Burkholderiales</taxon>
        <taxon>Oxalobacteraceae</taxon>
        <taxon>Telluria group</taxon>
        <taxon>Massilia</taxon>
    </lineage>
</organism>
<comment type="caution">
    <text evidence="1">The sequence shown here is derived from an EMBL/GenBank/DDBJ whole genome shotgun (WGS) entry which is preliminary data.</text>
</comment>
<evidence type="ECO:0008006" key="3">
    <source>
        <dbReference type="Google" id="ProtNLM"/>
    </source>
</evidence>
<dbReference type="EMBL" id="JAJNOC010000009">
    <property type="protein sequence ID" value="MCD2518860.1"/>
    <property type="molecule type" value="Genomic_DNA"/>
</dbReference>